<name>A0AA96J0X2_9VIRU</name>
<gene>
    <name evidence="2" type="ORF">MarDSR_048</name>
</gene>
<organism evidence="2">
    <name type="scientific">Marseillevirus sp</name>
    <dbReference type="NCBI Taxonomy" id="2809551"/>
    <lineage>
        <taxon>Viruses</taxon>
        <taxon>Varidnaviria</taxon>
        <taxon>Bamfordvirae</taxon>
        <taxon>Nucleocytoviricota</taxon>
        <taxon>Megaviricetes</taxon>
        <taxon>Pimascovirales</taxon>
        <taxon>Pimascovirales incertae sedis</taxon>
        <taxon>Marseilleviridae</taxon>
        <taxon>Marseillevirus</taxon>
    </lineage>
</organism>
<feature type="coiled-coil region" evidence="1">
    <location>
        <begin position="119"/>
        <end position="146"/>
    </location>
</feature>
<proteinExistence type="predicted"/>
<accession>A0AA96J0X2</accession>
<keyword evidence="1" id="KW-0175">Coiled coil</keyword>
<evidence type="ECO:0000313" key="2">
    <source>
        <dbReference type="EMBL" id="WNL50087.1"/>
    </source>
</evidence>
<sequence length="165" mass="19265">MNKKSSITPSVIKYLEEDCLLLPQQNYVIEEHTTRLSLQGETLTGLAVTVYFRAERNNLRYGLCGWGEQFEGKEGLVFCCQNGPIPKDEAVKLIVERISSRSQIKCHLESPFFFERKKNKELREENDLLLEKIERLRQKNRELKYAPGNKGALEAQRHFETFQEK</sequence>
<reference evidence="2" key="1">
    <citation type="submission" date="2023-07" db="EMBL/GenBank/DDBJ databases">
        <authorList>
            <person name="Xia Y."/>
        </authorList>
    </citation>
    <scope>NUCLEOTIDE SEQUENCE</scope>
    <source>
        <strain evidence="2">E</strain>
    </source>
</reference>
<dbReference type="EMBL" id="OR343189">
    <property type="protein sequence ID" value="WNL50087.1"/>
    <property type="molecule type" value="Genomic_DNA"/>
</dbReference>
<protein>
    <submittedName>
        <fullName evidence="2">Uncharacterized protein</fullName>
    </submittedName>
</protein>
<evidence type="ECO:0000256" key="1">
    <source>
        <dbReference type="SAM" id="Coils"/>
    </source>
</evidence>